<keyword evidence="1" id="KW-0472">Membrane</keyword>
<reference evidence="2" key="1">
    <citation type="journal article" date="2019" name="bioRxiv">
        <title>The Genome of the Zebra Mussel, Dreissena polymorpha: A Resource for Invasive Species Research.</title>
        <authorList>
            <person name="McCartney M.A."/>
            <person name="Auch B."/>
            <person name="Kono T."/>
            <person name="Mallez S."/>
            <person name="Zhang Y."/>
            <person name="Obille A."/>
            <person name="Becker A."/>
            <person name="Abrahante J.E."/>
            <person name="Garbe J."/>
            <person name="Badalamenti J.P."/>
            <person name="Herman A."/>
            <person name="Mangelson H."/>
            <person name="Liachko I."/>
            <person name="Sullivan S."/>
            <person name="Sone E.D."/>
            <person name="Koren S."/>
            <person name="Silverstein K.A.T."/>
            <person name="Beckman K.B."/>
            <person name="Gohl D.M."/>
        </authorList>
    </citation>
    <scope>NUCLEOTIDE SEQUENCE</scope>
    <source>
        <strain evidence="2">Duluth1</strain>
        <tissue evidence="2">Whole animal</tissue>
    </source>
</reference>
<proteinExistence type="predicted"/>
<dbReference type="AlphaFoldDB" id="A0A9D4GPA3"/>
<feature type="transmembrane region" description="Helical" evidence="1">
    <location>
        <begin position="129"/>
        <end position="152"/>
    </location>
</feature>
<keyword evidence="3" id="KW-1185">Reference proteome</keyword>
<organism evidence="2 3">
    <name type="scientific">Dreissena polymorpha</name>
    <name type="common">Zebra mussel</name>
    <name type="synonym">Mytilus polymorpha</name>
    <dbReference type="NCBI Taxonomy" id="45954"/>
    <lineage>
        <taxon>Eukaryota</taxon>
        <taxon>Metazoa</taxon>
        <taxon>Spiralia</taxon>
        <taxon>Lophotrochozoa</taxon>
        <taxon>Mollusca</taxon>
        <taxon>Bivalvia</taxon>
        <taxon>Autobranchia</taxon>
        <taxon>Heteroconchia</taxon>
        <taxon>Euheterodonta</taxon>
        <taxon>Imparidentia</taxon>
        <taxon>Neoheterodontei</taxon>
        <taxon>Myida</taxon>
        <taxon>Dreissenoidea</taxon>
        <taxon>Dreissenidae</taxon>
        <taxon>Dreissena</taxon>
    </lineage>
</organism>
<name>A0A9D4GPA3_DREPO</name>
<accession>A0A9D4GPA3</accession>
<comment type="caution">
    <text evidence="2">The sequence shown here is derived from an EMBL/GenBank/DDBJ whole genome shotgun (WGS) entry which is preliminary data.</text>
</comment>
<keyword evidence="1" id="KW-0812">Transmembrane</keyword>
<keyword evidence="1" id="KW-1133">Transmembrane helix</keyword>
<sequence>MWQYLLAHAAYHGVRWFPQGNRWKMALLMQFLSGGAVLGQIFVLWYFERVSRYCEQPLLPLEVASVILSIFTLGFTVVFCVLIPVTRAIKIVFHIFGVGCFVIGVWQIYSVVMSYETCSVTTPELYFLSQISAIMSGVAILVVVVMLPFWLLNACKRGIVLDPYSRTGICYEPAKCCTCLWHI</sequence>
<gene>
    <name evidence="2" type="ORF">DPMN_122859</name>
</gene>
<evidence type="ECO:0000256" key="1">
    <source>
        <dbReference type="SAM" id="Phobius"/>
    </source>
</evidence>
<dbReference type="OrthoDB" id="6017175at2759"/>
<feature type="transmembrane region" description="Helical" evidence="1">
    <location>
        <begin position="25"/>
        <end position="47"/>
    </location>
</feature>
<protein>
    <submittedName>
        <fullName evidence="2">Uncharacterized protein</fullName>
    </submittedName>
</protein>
<evidence type="ECO:0000313" key="3">
    <source>
        <dbReference type="Proteomes" id="UP000828390"/>
    </source>
</evidence>
<feature type="transmembrane region" description="Helical" evidence="1">
    <location>
        <begin position="59"/>
        <end position="84"/>
    </location>
</feature>
<feature type="transmembrane region" description="Helical" evidence="1">
    <location>
        <begin position="91"/>
        <end position="109"/>
    </location>
</feature>
<evidence type="ECO:0000313" key="2">
    <source>
        <dbReference type="EMBL" id="KAH3821101.1"/>
    </source>
</evidence>
<reference evidence="2" key="2">
    <citation type="submission" date="2020-11" db="EMBL/GenBank/DDBJ databases">
        <authorList>
            <person name="McCartney M.A."/>
            <person name="Auch B."/>
            <person name="Kono T."/>
            <person name="Mallez S."/>
            <person name="Becker A."/>
            <person name="Gohl D.M."/>
            <person name="Silverstein K.A.T."/>
            <person name="Koren S."/>
            <person name="Bechman K.B."/>
            <person name="Herman A."/>
            <person name="Abrahante J.E."/>
            <person name="Garbe J."/>
        </authorList>
    </citation>
    <scope>NUCLEOTIDE SEQUENCE</scope>
    <source>
        <strain evidence="2">Duluth1</strain>
        <tissue evidence="2">Whole animal</tissue>
    </source>
</reference>
<dbReference type="Proteomes" id="UP000828390">
    <property type="component" value="Unassembled WGS sequence"/>
</dbReference>
<dbReference type="EMBL" id="JAIWYP010000005">
    <property type="protein sequence ID" value="KAH3821101.1"/>
    <property type="molecule type" value="Genomic_DNA"/>
</dbReference>